<feature type="domain" description="Mab-21-like nucleotidyltransferase" evidence="2">
    <location>
        <begin position="262"/>
        <end position="438"/>
    </location>
</feature>
<dbReference type="GO" id="GO:0003690">
    <property type="term" value="F:double-stranded DNA binding"/>
    <property type="evidence" value="ECO:0007669"/>
    <property type="project" value="TreeGrafter"/>
</dbReference>
<dbReference type="GO" id="GO:0003682">
    <property type="term" value="F:chromatin binding"/>
    <property type="evidence" value="ECO:0007669"/>
    <property type="project" value="TreeGrafter"/>
</dbReference>
<dbReference type="InterPro" id="IPR046903">
    <property type="entry name" value="Mab-21-like_nuc_Trfase"/>
</dbReference>
<feature type="compositionally biased region" description="Basic and acidic residues" evidence="1">
    <location>
        <begin position="167"/>
        <end position="181"/>
    </location>
</feature>
<proteinExistence type="predicted"/>
<dbReference type="FunFam" id="3.30.460.90:FF:000005">
    <property type="entry name" value="Cyclic GMP-AMP synthase"/>
    <property type="match status" value="1"/>
</dbReference>
<dbReference type="Pfam" id="PF03281">
    <property type="entry name" value="Mab-21"/>
    <property type="match status" value="1"/>
</dbReference>
<dbReference type="GeneID" id="109387546"/>
<dbReference type="Gene3D" id="1.10.1410.40">
    <property type="match status" value="1"/>
</dbReference>
<reference evidence="4" key="1">
    <citation type="submission" date="2025-08" db="UniProtKB">
        <authorList>
            <consortium name="RefSeq"/>
        </authorList>
    </citation>
    <scope>IDENTIFICATION</scope>
    <source>
        <tissue evidence="4">Muscle</tissue>
    </source>
</reference>
<dbReference type="RefSeq" id="XP_019507076.1">
    <property type="nucleotide sequence ID" value="XM_019651531.1"/>
</dbReference>
<dbReference type="GO" id="GO:0005829">
    <property type="term" value="C:cytosol"/>
    <property type="evidence" value="ECO:0007669"/>
    <property type="project" value="TreeGrafter"/>
</dbReference>
<dbReference type="GO" id="GO:0061501">
    <property type="term" value="F:2',3'-cyclic GMP-AMP synthase activity"/>
    <property type="evidence" value="ECO:0007669"/>
    <property type="project" value="TreeGrafter"/>
</dbReference>
<accession>A0A8B7S160</accession>
<dbReference type="GO" id="GO:0006974">
    <property type="term" value="P:DNA damage response"/>
    <property type="evidence" value="ECO:0007669"/>
    <property type="project" value="TreeGrafter"/>
</dbReference>
<feature type="region of interest" description="Disordered" evidence="1">
    <location>
        <begin position="1"/>
        <end position="185"/>
    </location>
</feature>
<dbReference type="PANTHER" id="PTHR10656:SF35">
    <property type="entry name" value="CYCLIC GMP-AMP SYNTHASE"/>
    <property type="match status" value="1"/>
</dbReference>
<evidence type="ECO:0000256" key="1">
    <source>
        <dbReference type="SAM" id="MobiDB-lite"/>
    </source>
</evidence>
<dbReference type="GO" id="GO:0035861">
    <property type="term" value="C:site of double-strand break"/>
    <property type="evidence" value="ECO:0007669"/>
    <property type="project" value="TreeGrafter"/>
</dbReference>
<dbReference type="GO" id="GO:0002218">
    <property type="term" value="P:activation of innate immune response"/>
    <property type="evidence" value="ECO:0007669"/>
    <property type="project" value="TreeGrafter"/>
</dbReference>
<sequence>MDPRRGKATRTASKAGAAAPKVSAPRAKGALTKPTESRVDPEDARPDAQKCGSTRASGSQRKKSAPGPQERPEVGARSASSTGASGYQRKKSAPGPQERPEVGARGAGSTGASGYQRKKSAPSPQERPKVGARGAGSDKAPLSAEDAVDGPAGLTEGPEPPLSRTGSRRDGGARAARERRPPPALTEVSDFHSLVRVPSLCQGKAVSIGCKLRAVLKKLRLSLPEISEAAKIVNRVVEQLLQRLRSVESEFRGVTLLSTGSYYEHVKISAPNEFDVMFRLKAPRIELEEYCNSGAYYFVKFKRIPGGNPLSRFVEKDKLSASLMLNEFRKIIKDEIKNIEDTDVILERKKLGCPAVTLLIREPKEISVDLILALEVEGSWPANTQEGLPVNTWLGRKARNDLKLKPYYVVPKHAKDGNSFQEETWRISFSHIEKLILGNHGNSKTCCEENGEKCCR</sequence>
<dbReference type="GO" id="GO:0071360">
    <property type="term" value="P:cellular response to exogenous dsRNA"/>
    <property type="evidence" value="ECO:0007669"/>
    <property type="project" value="TreeGrafter"/>
</dbReference>
<dbReference type="GO" id="GO:0005634">
    <property type="term" value="C:nucleus"/>
    <property type="evidence" value="ECO:0007669"/>
    <property type="project" value="TreeGrafter"/>
</dbReference>
<evidence type="ECO:0000313" key="3">
    <source>
        <dbReference type="Proteomes" id="UP000694851"/>
    </source>
</evidence>
<evidence type="ECO:0000259" key="2">
    <source>
        <dbReference type="Pfam" id="PF03281"/>
    </source>
</evidence>
<dbReference type="AlphaFoldDB" id="A0A8B7S160"/>
<dbReference type="GO" id="GO:2000042">
    <property type="term" value="P:negative regulation of double-strand break repair via homologous recombination"/>
    <property type="evidence" value="ECO:0007669"/>
    <property type="project" value="TreeGrafter"/>
</dbReference>
<dbReference type="Proteomes" id="UP000694851">
    <property type="component" value="Unplaced"/>
</dbReference>
<protein>
    <submittedName>
        <fullName evidence="4">Cyclic GMP-AMP synthase</fullName>
    </submittedName>
</protein>
<feature type="compositionally biased region" description="Basic and acidic residues" evidence="1">
    <location>
        <begin position="35"/>
        <end position="48"/>
    </location>
</feature>
<dbReference type="PANTHER" id="PTHR10656">
    <property type="entry name" value="CELL FATE DETERMINING PROTEIN MAB21-RELATED"/>
    <property type="match status" value="1"/>
</dbReference>
<dbReference type="GO" id="GO:0002230">
    <property type="term" value="P:positive regulation of defense response to virus by host"/>
    <property type="evidence" value="ECO:0007669"/>
    <property type="project" value="TreeGrafter"/>
</dbReference>
<dbReference type="GO" id="GO:0038001">
    <property type="term" value="P:paracrine signaling"/>
    <property type="evidence" value="ECO:0007669"/>
    <property type="project" value="TreeGrafter"/>
</dbReference>
<feature type="compositionally biased region" description="Low complexity" evidence="1">
    <location>
        <begin position="9"/>
        <end position="28"/>
    </location>
</feature>
<dbReference type="OrthoDB" id="6054650at2759"/>
<dbReference type="CTD" id="115004"/>
<dbReference type="InterPro" id="IPR024810">
    <property type="entry name" value="MAB21L/cGLR"/>
</dbReference>
<name>A0A8B7S160_HIPAR</name>
<feature type="compositionally biased region" description="Low complexity" evidence="1">
    <location>
        <begin position="75"/>
        <end position="86"/>
    </location>
</feature>
<dbReference type="GO" id="GO:0032481">
    <property type="term" value="P:positive regulation of type I interferon production"/>
    <property type="evidence" value="ECO:0007669"/>
    <property type="project" value="TreeGrafter"/>
</dbReference>
<dbReference type="KEGG" id="hai:109387546"/>
<evidence type="ECO:0000313" key="4">
    <source>
        <dbReference type="RefSeq" id="XP_019507076.1"/>
    </source>
</evidence>
<gene>
    <name evidence="4" type="primary">MB21D1</name>
</gene>
<dbReference type="Gene3D" id="3.30.460.90">
    <property type="match status" value="1"/>
</dbReference>
<keyword evidence="3" id="KW-1185">Reference proteome</keyword>
<dbReference type="SMART" id="SM01265">
    <property type="entry name" value="Mab-21"/>
    <property type="match status" value="1"/>
</dbReference>
<organism evidence="3 4">
    <name type="scientific">Hipposideros armiger</name>
    <name type="common">Great Himalayan leaf-nosed bat</name>
    <dbReference type="NCBI Taxonomy" id="186990"/>
    <lineage>
        <taxon>Eukaryota</taxon>
        <taxon>Metazoa</taxon>
        <taxon>Chordata</taxon>
        <taxon>Craniata</taxon>
        <taxon>Vertebrata</taxon>
        <taxon>Euteleostomi</taxon>
        <taxon>Mammalia</taxon>
        <taxon>Eutheria</taxon>
        <taxon>Laurasiatheria</taxon>
        <taxon>Chiroptera</taxon>
        <taxon>Yinpterochiroptera</taxon>
        <taxon>Rhinolophoidea</taxon>
        <taxon>Hipposideridae</taxon>
        <taxon>Hipposideros</taxon>
    </lineage>
</organism>